<dbReference type="Proteomes" id="UP000183413">
    <property type="component" value="Unassembled WGS sequence"/>
</dbReference>
<proteinExistence type="predicted"/>
<name>A0A1I5Y1E9_9ACTN</name>
<dbReference type="InParanoid" id="A0A1I5Y1E9"/>
<gene>
    <name evidence="1" type="ORF">SAMN04489713_12932</name>
</gene>
<sequence length="36" mass="3857">MNLRRVFGIVAVLAAVALVIRLRSARAADDGLDGEF</sequence>
<evidence type="ECO:0000313" key="1">
    <source>
        <dbReference type="EMBL" id="SFQ38062.1"/>
    </source>
</evidence>
<dbReference type="AlphaFoldDB" id="A0A1I5Y1E9"/>
<reference evidence="1 2" key="1">
    <citation type="submission" date="2016-10" db="EMBL/GenBank/DDBJ databases">
        <authorList>
            <person name="de Groot N.N."/>
        </authorList>
    </citation>
    <scope>NUCLEOTIDE SEQUENCE [LARGE SCALE GENOMIC DNA]</scope>
    <source>
        <strain evidence="1 2">DSM 43067</strain>
    </source>
</reference>
<accession>A0A1I5Y1E9</accession>
<dbReference type="EMBL" id="FOVH01000029">
    <property type="protein sequence ID" value="SFQ38062.1"/>
    <property type="molecule type" value="Genomic_DNA"/>
</dbReference>
<evidence type="ECO:0000313" key="2">
    <source>
        <dbReference type="Proteomes" id="UP000183413"/>
    </source>
</evidence>
<organism evidence="1 2">
    <name type="scientific">Actinomadura madurae</name>
    <dbReference type="NCBI Taxonomy" id="1993"/>
    <lineage>
        <taxon>Bacteria</taxon>
        <taxon>Bacillati</taxon>
        <taxon>Actinomycetota</taxon>
        <taxon>Actinomycetes</taxon>
        <taxon>Streptosporangiales</taxon>
        <taxon>Thermomonosporaceae</taxon>
        <taxon>Actinomadura</taxon>
    </lineage>
</organism>
<protein>
    <submittedName>
        <fullName evidence="1">Uncharacterized protein</fullName>
    </submittedName>
</protein>
<dbReference type="STRING" id="1993.SAMN04489713_12932"/>
<keyword evidence="2" id="KW-1185">Reference proteome</keyword>